<sequence>MSAEAECKLHEIEFQLEAMVGPVISPEQMAEIEEKMQAMDYLPPRPPSRRTKRQMETEEVWCKMKCLITPKDVAHVKIGEAEPPRDSCHYHTKHLVSDNNRKLKHNYWLLVDPKESQTRGQKTLQREKRLNNYAQVSPKDVIGNNNKDFFDEDS</sequence>
<accession>A0AAE1KXD1</accession>
<evidence type="ECO:0000313" key="3">
    <source>
        <dbReference type="Proteomes" id="UP001286313"/>
    </source>
</evidence>
<feature type="region of interest" description="Disordered" evidence="1">
    <location>
        <begin position="115"/>
        <end position="154"/>
    </location>
</feature>
<dbReference type="Proteomes" id="UP001286313">
    <property type="component" value="Unassembled WGS sequence"/>
</dbReference>
<reference evidence="2" key="1">
    <citation type="submission" date="2023-10" db="EMBL/GenBank/DDBJ databases">
        <title>Genome assemblies of two species of porcelain crab, Petrolisthes cinctipes and Petrolisthes manimaculis (Anomura: Porcellanidae).</title>
        <authorList>
            <person name="Angst P."/>
        </authorList>
    </citation>
    <scope>NUCLEOTIDE SEQUENCE</scope>
    <source>
        <strain evidence="2">PB745_01</strain>
        <tissue evidence="2">Gill</tissue>
    </source>
</reference>
<name>A0AAE1KXD1_PETCI</name>
<proteinExistence type="predicted"/>
<evidence type="ECO:0000313" key="2">
    <source>
        <dbReference type="EMBL" id="KAK3887302.1"/>
    </source>
</evidence>
<organism evidence="2 3">
    <name type="scientific">Petrolisthes cinctipes</name>
    <name type="common">Flat porcelain crab</name>
    <dbReference type="NCBI Taxonomy" id="88211"/>
    <lineage>
        <taxon>Eukaryota</taxon>
        <taxon>Metazoa</taxon>
        <taxon>Ecdysozoa</taxon>
        <taxon>Arthropoda</taxon>
        <taxon>Crustacea</taxon>
        <taxon>Multicrustacea</taxon>
        <taxon>Malacostraca</taxon>
        <taxon>Eumalacostraca</taxon>
        <taxon>Eucarida</taxon>
        <taxon>Decapoda</taxon>
        <taxon>Pleocyemata</taxon>
        <taxon>Anomura</taxon>
        <taxon>Galatheoidea</taxon>
        <taxon>Porcellanidae</taxon>
        <taxon>Petrolisthes</taxon>
    </lineage>
</organism>
<gene>
    <name evidence="2" type="ORF">Pcinc_008566</name>
</gene>
<comment type="caution">
    <text evidence="2">The sequence shown here is derived from an EMBL/GenBank/DDBJ whole genome shotgun (WGS) entry which is preliminary data.</text>
</comment>
<keyword evidence="3" id="KW-1185">Reference proteome</keyword>
<dbReference type="EMBL" id="JAWQEG010000638">
    <property type="protein sequence ID" value="KAK3887302.1"/>
    <property type="molecule type" value="Genomic_DNA"/>
</dbReference>
<evidence type="ECO:0000256" key="1">
    <source>
        <dbReference type="SAM" id="MobiDB-lite"/>
    </source>
</evidence>
<protein>
    <submittedName>
        <fullName evidence="2">Uncharacterized protein</fullName>
    </submittedName>
</protein>
<dbReference type="AlphaFoldDB" id="A0AAE1KXD1"/>